<keyword evidence="3 6" id="KW-0812">Transmembrane</keyword>
<dbReference type="GO" id="GO:0012505">
    <property type="term" value="C:endomembrane system"/>
    <property type="evidence" value="ECO:0007669"/>
    <property type="project" value="UniProtKB-SubCell"/>
</dbReference>
<comment type="caution">
    <text evidence="10">The sequence shown here is derived from an EMBL/GenBank/DDBJ whole genome shotgun (WGS) entry which is preliminary data.</text>
</comment>
<reference evidence="10 11" key="1">
    <citation type="journal article" date="2016" name="Nat. Commun.">
        <title>Thousands of microbial genomes shed light on interconnected biogeochemical processes in an aquifer system.</title>
        <authorList>
            <person name="Anantharaman K."/>
            <person name="Brown C.T."/>
            <person name="Hug L.A."/>
            <person name="Sharon I."/>
            <person name="Castelle C.J."/>
            <person name="Probst A.J."/>
            <person name="Thomas B.C."/>
            <person name="Singh A."/>
            <person name="Wilkins M.J."/>
            <person name="Karaoz U."/>
            <person name="Brodie E.L."/>
            <person name="Williams K.H."/>
            <person name="Hubbard S.S."/>
            <person name="Banfield J.F."/>
        </authorList>
    </citation>
    <scope>NUCLEOTIDE SEQUENCE [LARGE SCALE GENOMIC DNA]</scope>
</reference>
<evidence type="ECO:0000256" key="6">
    <source>
        <dbReference type="RuleBase" id="RU000320"/>
    </source>
</evidence>
<keyword evidence="5 8" id="KW-0472">Membrane</keyword>
<dbReference type="GO" id="GO:0016020">
    <property type="term" value="C:membrane"/>
    <property type="evidence" value="ECO:0007669"/>
    <property type="project" value="UniProtKB-SubCell"/>
</dbReference>
<feature type="transmembrane region" description="Helical" evidence="8">
    <location>
        <begin position="20"/>
        <end position="41"/>
    </location>
</feature>
<feature type="transmembrane region" description="Helical" evidence="8">
    <location>
        <begin position="189"/>
        <end position="210"/>
    </location>
</feature>
<keyword evidence="4 8" id="KW-1133">Transmembrane helix</keyword>
<feature type="transmembrane region" description="Helical" evidence="8">
    <location>
        <begin position="435"/>
        <end position="459"/>
    </location>
</feature>
<comment type="subcellular location">
    <subcellularLocation>
        <location evidence="1">Endomembrane system</location>
        <topology evidence="1">Multi-pass membrane protein</topology>
    </subcellularLocation>
    <subcellularLocation>
        <location evidence="6">Membrane</location>
        <topology evidence="6">Multi-pass membrane protein</topology>
    </subcellularLocation>
</comment>
<evidence type="ECO:0000259" key="9">
    <source>
        <dbReference type="Pfam" id="PF00361"/>
    </source>
</evidence>
<dbReference type="InterPro" id="IPR003918">
    <property type="entry name" value="NADH_UbQ_OxRdtase"/>
</dbReference>
<feature type="transmembrane region" description="Helical" evidence="8">
    <location>
        <begin position="96"/>
        <end position="123"/>
    </location>
</feature>
<feature type="region of interest" description="Disordered" evidence="7">
    <location>
        <begin position="539"/>
        <end position="566"/>
    </location>
</feature>
<feature type="transmembrane region" description="Helical" evidence="8">
    <location>
        <begin position="302"/>
        <end position="323"/>
    </location>
</feature>
<evidence type="ECO:0000256" key="7">
    <source>
        <dbReference type="SAM" id="MobiDB-lite"/>
    </source>
</evidence>
<feature type="transmembrane region" description="Helical" evidence="8">
    <location>
        <begin position="135"/>
        <end position="153"/>
    </location>
</feature>
<dbReference type="Proteomes" id="UP000178526">
    <property type="component" value="Unassembled WGS sequence"/>
</dbReference>
<dbReference type="InterPro" id="IPR010227">
    <property type="entry name" value="NADH_Q_OxRdtase_chainM/4"/>
</dbReference>
<feature type="transmembrane region" description="Helical" evidence="8">
    <location>
        <begin position="361"/>
        <end position="379"/>
    </location>
</feature>
<feature type="transmembrane region" description="Helical" evidence="8">
    <location>
        <begin position="391"/>
        <end position="415"/>
    </location>
</feature>
<evidence type="ECO:0000256" key="5">
    <source>
        <dbReference type="ARBA" id="ARBA00023136"/>
    </source>
</evidence>
<dbReference type="Pfam" id="PF00361">
    <property type="entry name" value="Proton_antipo_M"/>
    <property type="match status" value="1"/>
</dbReference>
<comment type="similarity">
    <text evidence="2">Belongs to the complex I subunit 4 family.</text>
</comment>
<dbReference type="EMBL" id="MGDB01000123">
    <property type="protein sequence ID" value="OGL39277.1"/>
    <property type="molecule type" value="Genomic_DNA"/>
</dbReference>
<name>A0A1F7RE76_9BACT</name>
<feature type="transmembrane region" description="Helical" evidence="8">
    <location>
        <begin position="230"/>
        <end position="249"/>
    </location>
</feature>
<dbReference type="GO" id="GO:0015990">
    <property type="term" value="P:electron transport coupled proton transport"/>
    <property type="evidence" value="ECO:0007669"/>
    <property type="project" value="TreeGrafter"/>
</dbReference>
<dbReference type="GO" id="GO:0008137">
    <property type="term" value="F:NADH dehydrogenase (ubiquinone) activity"/>
    <property type="evidence" value="ECO:0007669"/>
    <property type="project" value="InterPro"/>
</dbReference>
<dbReference type="GO" id="GO:0003954">
    <property type="term" value="F:NADH dehydrogenase activity"/>
    <property type="evidence" value="ECO:0007669"/>
    <property type="project" value="TreeGrafter"/>
</dbReference>
<dbReference type="NCBIfam" id="TIGR01972">
    <property type="entry name" value="NDH_I_M"/>
    <property type="match status" value="1"/>
</dbReference>
<feature type="transmembrane region" description="Helical" evidence="8">
    <location>
        <begin position="480"/>
        <end position="499"/>
    </location>
</feature>
<feature type="transmembrane region" description="Helical" evidence="8">
    <location>
        <begin position="270"/>
        <end position="290"/>
    </location>
</feature>
<protein>
    <recommendedName>
        <fullName evidence="9">NADH:quinone oxidoreductase/Mrp antiporter transmembrane domain-containing protein</fullName>
    </recommendedName>
</protein>
<dbReference type="PANTHER" id="PTHR43507">
    <property type="entry name" value="NADH-UBIQUINONE OXIDOREDUCTASE CHAIN 4"/>
    <property type="match status" value="1"/>
</dbReference>
<organism evidence="10 11">
    <name type="scientific">Candidatus Schekmanbacteria bacterium GWA2_38_11</name>
    <dbReference type="NCBI Taxonomy" id="1817876"/>
    <lineage>
        <taxon>Bacteria</taxon>
        <taxon>Candidatus Schekmaniibacteriota</taxon>
    </lineage>
</organism>
<gene>
    <name evidence="10" type="ORF">A2042_07325</name>
</gene>
<dbReference type="GO" id="GO:0042773">
    <property type="term" value="P:ATP synthesis coupled electron transport"/>
    <property type="evidence" value="ECO:0007669"/>
    <property type="project" value="InterPro"/>
</dbReference>
<dbReference type="GO" id="GO:0048039">
    <property type="term" value="F:ubiquinone binding"/>
    <property type="evidence" value="ECO:0007669"/>
    <property type="project" value="TreeGrafter"/>
</dbReference>
<dbReference type="PANTHER" id="PTHR43507:SF1">
    <property type="entry name" value="NADH-UBIQUINONE OXIDOREDUCTASE CHAIN 4"/>
    <property type="match status" value="1"/>
</dbReference>
<dbReference type="AlphaFoldDB" id="A0A1F7RE76"/>
<evidence type="ECO:0000256" key="3">
    <source>
        <dbReference type="ARBA" id="ARBA00022692"/>
    </source>
</evidence>
<evidence type="ECO:0000313" key="10">
    <source>
        <dbReference type="EMBL" id="OGL39277.1"/>
    </source>
</evidence>
<evidence type="ECO:0000256" key="1">
    <source>
        <dbReference type="ARBA" id="ARBA00004127"/>
    </source>
</evidence>
<dbReference type="InterPro" id="IPR001750">
    <property type="entry name" value="ND/Mrp_TM"/>
</dbReference>
<feature type="transmembrane region" description="Helical" evidence="8">
    <location>
        <begin position="159"/>
        <end position="177"/>
    </location>
</feature>
<dbReference type="PRINTS" id="PR01437">
    <property type="entry name" value="NUOXDRDTASE4"/>
</dbReference>
<proteinExistence type="inferred from homology"/>
<evidence type="ECO:0000256" key="8">
    <source>
        <dbReference type="SAM" id="Phobius"/>
    </source>
</evidence>
<evidence type="ECO:0000256" key="2">
    <source>
        <dbReference type="ARBA" id="ARBA00009025"/>
    </source>
</evidence>
<feature type="transmembrane region" description="Helical" evidence="8">
    <location>
        <begin position="48"/>
        <end position="71"/>
    </location>
</feature>
<evidence type="ECO:0000256" key="4">
    <source>
        <dbReference type="ARBA" id="ARBA00022989"/>
    </source>
</evidence>
<feature type="transmembrane region" description="Helical" evidence="8">
    <location>
        <begin position="330"/>
        <end position="349"/>
    </location>
</feature>
<feature type="domain" description="NADH:quinone oxidoreductase/Mrp antiporter transmembrane" evidence="9">
    <location>
        <begin position="152"/>
        <end position="444"/>
    </location>
</feature>
<evidence type="ECO:0000313" key="11">
    <source>
        <dbReference type="Proteomes" id="UP000178526"/>
    </source>
</evidence>
<accession>A0A1F7RE76</accession>
<feature type="compositionally biased region" description="Low complexity" evidence="7">
    <location>
        <begin position="546"/>
        <end position="561"/>
    </location>
</feature>
<sequence length="643" mass="72280">MDLSYSPYLDNAYSYINQIGFPILTYITFIPLLGAIVLLFVPKKEEGFIKYFANIVAVVDMILSFFLLPFFNTNTYKMQFVEKFTWFEMKSINLQVFYFFGVDGISMLLVLLTTILGFLAILSSWTAITERVKEYYIFLLLLQTGMLGVFFAMDFFLFYVFWEVMLVPMYFLIAVWGGGPRKLYSAIKFFLYTLFGSLFMLLGILVLFFNHHNLYPYEYTFDLFKFLQDSLPYSLEFWVFLAFFIGFAIKVPMFPFHTWLPDAHVDAPTAGSVILAGVLLKMGTYGFVRFSLPLFPTASRNFIPMIAVLSVIGIIYGAMVAMVQKDMKKLVAYSSVSHLGFCMIGLFALNPQGILGSILQMINHGISTGGLFLLVGLIYERRHNRMIAEYGGLSSIVPVYAAFTLVIFLSSMGLPGMNGFIGEFLILLGVFKSSYLGWIWAAIASTGIILGAAYLLWLYQRTFFGKLWNPKNFNLKDLNAREMATLIPLVVLIFWIGLYPKPFFKIMESSVTHLVERVNPGYKAAQVAQAKGSVTQIGNQKAGIKTSNTSRTGESSGTSETLVLPGSKAEKARVERGFQTPSQLGSGDPNLSGFKKTSFKENLWDRNVPPIDLSKGRIFSSPPLANGRLIGFKAENSNPLRSN</sequence>